<evidence type="ECO:0000313" key="2">
    <source>
        <dbReference type="Proteomes" id="UP000075920"/>
    </source>
</evidence>
<organism evidence="1 2">
    <name type="scientific">Anopheles minimus</name>
    <dbReference type="NCBI Taxonomy" id="112268"/>
    <lineage>
        <taxon>Eukaryota</taxon>
        <taxon>Metazoa</taxon>
        <taxon>Ecdysozoa</taxon>
        <taxon>Arthropoda</taxon>
        <taxon>Hexapoda</taxon>
        <taxon>Insecta</taxon>
        <taxon>Pterygota</taxon>
        <taxon>Neoptera</taxon>
        <taxon>Endopterygota</taxon>
        <taxon>Diptera</taxon>
        <taxon>Nematocera</taxon>
        <taxon>Culicoidea</taxon>
        <taxon>Culicidae</taxon>
        <taxon>Anophelinae</taxon>
        <taxon>Anopheles</taxon>
    </lineage>
</organism>
<dbReference type="VEuPathDB" id="VectorBase:AMIN014842"/>
<name>A0A182WQB6_9DIPT</name>
<reference evidence="2" key="1">
    <citation type="submission" date="2013-03" db="EMBL/GenBank/DDBJ databases">
        <title>The Genome Sequence of Anopheles minimus MINIMUS1.</title>
        <authorList>
            <consortium name="The Broad Institute Genomics Platform"/>
            <person name="Neafsey D.E."/>
            <person name="Walton C."/>
            <person name="Walker B."/>
            <person name="Young S.K."/>
            <person name="Zeng Q."/>
            <person name="Gargeya S."/>
            <person name="Fitzgerald M."/>
            <person name="Haas B."/>
            <person name="Abouelleil A."/>
            <person name="Allen A.W."/>
            <person name="Alvarado L."/>
            <person name="Arachchi H.M."/>
            <person name="Berlin A.M."/>
            <person name="Chapman S.B."/>
            <person name="Gainer-Dewar J."/>
            <person name="Goldberg J."/>
            <person name="Griggs A."/>
            <person name="Gujja S."/>
            <person name="Hansen M."/>
            <person name="Howarth C."/>
            <person name="Imamovic A."/>
            <person name="Ireland A."/>
            <person name="Larimer J."/>
            <person name="McCowan C."/>
            <person name="Murphy C."/>
            <person name="Pearson M."/>
            <person name="Poon T.W."/>
            <person name="Priest M."/>
            <person name="Roberts A."/>
            <person name="Saif S."/>
            <person name="Shea T."/>
            <person name="Sisk P."/>
            <person name="Sykes S."/>
            <person name="Wortman J."/>
            <person name="Nusbaum C."/>
            <person name="Birren B."/>
        </authorList>
    </citation>
    <scope>NUCLEOTIDE SEQUENCE [LARGE SCALE GENOMIC DNA]</scope>
    <source>
        <strain evidence="2">MINIMUS1</strain>
    </source>
</reference>
<proteinExistence type="predicted"/>
<dbReference type="EnsemblMetazoa" id="AMIN014842-RA">
    <property type="protein sequence ID" value="AMIN014842-PA"/>
    <property type="gene ID" value="AMIN014842"/>
</dbReference>
<reference evidence="1" key="2">
    <citation type="submission" date="2020-05" db="UniProtKB">
        <authorList>
            <consortium name="EnsemblMetazoa"/>
        </authorList>
    </citation>
    <scope>IDENTIFICATION</scope>
    <source>
        <strain evidence="1">MINIMUS1</strain>
    </source>
</reference>
<keyword evidence="2" id="KW-1185">Reference proteome</keyword>
<protein>
    <submittedName>
        <fullName evidence="1">Uncharacterized protein</fullName>
    </submittedName>
</protein>
<dbReference type="Proteomes" id="UP000075920">
    <property type="component" value="Unassembled WGS sequence"/>
</dbReference>
<dbReference type="AlphaFoldDB" id="A0A182WQB6"/>
<evidence type="ECO:0000313" key="1">
    <source>
        <dbReference type="EnsemblMetazoa" id="AMIN014842-PA"/>
    </source>
</evidence>
<sequence>MGHGCTSHLGPTGPEGDLAILDSLLPSVREKRLDISPEGKHCFLPQCCVTVPGCMIGKLDRDR</sequence>
<accession>A0A182WQB6</accession>